<evidence type="ECO:0000256" key="6">
    <source>
        <dbReference type="ARBA" id="ARBA00022840"/>
    </source>
</evidence>
<evidence type="ECO:0000256" key="4">
    <source>
        <dbReference type="ARBA" id="ARBA00022598"/>
    </source>
</evidence>
<dbReference type="InterPro" id="IPR030662">
    <property type="entry name" value="DPH6/MJ0570"/>
</dbReference>
<comment type="pathway">
    <text evidence="1">Protein modification; peptidyl-diphthamide biosynthesis.</text>
</comment>
<proteinExistence type="predicted"/>
<dbReference type="PANTHER" id="PTHR12196:SF2">
    <property type="entry name" value="DIPHTHINE--AMMONIA LIGASE"/>
    <property type="match status" value="1"/>
</dbReference>
<evidence type="ECO:0000313" key="11">
    <source>
        <dbReference type="EMBL" id="OAO17895.1"/>
    </source>
</evidence>
<dbReference type="SUPFAM" id="SSF52402">
    <property type="entry name" value="Adenine nucleotide alpha hydrolases-like"/>
    <property type="match status" value="1"/>
</dbReference>
<name>A0A196SLF9_BLAHN</name>
<dbReference type="InterPro" id="IPR002761">
    <property type="entry name" value="Diphthami_syn_dom"/>
</dbReference>
<evidence type="ECO:0000256" key="9">
    <source>
        <dbReference type="ARBA" id="ARBA00048108"/>
    </source>
</evidence>
<evidence type="ECO:0000256" key="8">
    <source>
        <dbReference type="ARBA" id="ARBA00031552"/>
    </source>
</evidence>
<protein>
    <recommendedName>
        <fullName evidence="3">Diphthine--ammonia ligase</fullName>
        <ecNumber evidence="2">6.3.1.14</ecNumber>
    </recommendedName>
    <alternativeName>
        <fullName evidence="7">Diphthamide synthase</fullName>
    </alternativeName>
    <alternativeName>
        <fullName evidence="8">Diphthamide synthetase</fullName>
    </alternativeName>
</protein>
<feature type="domain" description="Diphthamide synthase" evidence="10">
    <location>
        <begin position="1"/>
        <end position="226"/>
    </location>
</feature>
<dbReference type="FunFam" id="3.40.50.620:FF:000145">
    <property type="entry name" value="ATP-binding domain containing protein"/>
    <property type="match status" value="1"/>
</dbReference>
<dbReference type="GO" id="GO:0017183">
    <property type="term" value="P:protein histidyl modification to diphthamide"/>
    <property type="evidence" value="ECO:0007669"/>
    <property type="project" value="TreeGrafter"/>
</dbReference>
<dbReference type="Pfam" id="PF01902">
    <property type="entry name" value="Diphthami_syn_2"/>
    <property type="match status" value="1"/>
</dbReference>
<comment type="catalytic activity">
    <reaction evidence="9">
        <text>diphthine-[translation elongation factor 2] + NH4(+) + ATP = diphthamide-[translation elongation factor 2] + AMP + diphosphate + H(+)</text>
        <dbReference type="Rhea" id="RHEA:19753"/>
        <dbReference type="Rhea" id="RHEA-COMP:10172"/>
        <dbReference type="Rhea" id="RHEA-COMP:10174"/>
        <dbReference type="ChEBI" id="CHEBI:15378"/>
        <dbReference type="ChEBI" id="CHEBI:16692"/>
        <dbReference type="ChEBI" id="CHEBI:28938"/>
        <dbReference type="ChEBI" id="CHEBI:30616"/>
        <dbReference type="ChEBI" id="CHEBI:33019"/>
        <dbReference type="ChEBI" id="CHEBI:82696"/>
        <dbReference type="ChEBI" id="CHEBI:456215"/>
        <dbReference type="EC" id="6.3.1.14"/>
    </reaction>
</comment>
<dbReference type="NCBIfam" id="TIGR00290">
    <property type="entry name" value="MJ0570_dom"/>
    <property type="match status" value="1"/>
</dbReference>
<keyword evidence="5" id="KW-0547">Nucleotide-binding</keyword>
<gene>
    <name evidence="11" type="ORF">AV274_0351</name>
</gene>
<dbReference type="OrthoDB" id="686384at2759"/>
<dbReference type="CDD" id="cd01994">
    <property type="entry name" value="AANH_PF0828-like"/>
    <property type="match status" value="1"/>
</dbReference>
<dbReference type="Proteomes" id="UP000078348">
    <property type="component" value="Unassembled WGS sequence"/>
</dbReference>
<dbReference type="EC" id="6.3.1.14" evidence="2"/>
<dbReference type="EMBL" id="LXWW01000013">
    <property type="protein sequence ID" value="OAO17895.1"/>
    <property type="molecule type" value="Genomic_DNA"/>
</dbReference>
<evidence type="ECO:0000256" key="1">
    <source>
        <dbReference type="ARBA" id="ARBA00005156"/>
    </source>
</evidence>
<evidence type="ECO:0000256" key="5">
    <source>
        <dbReference type="ARBA" id="ARBA00022741"/>
    </source>
</evidence>
<dbReference type="AlphaFoldDB" id="A0A196SLF9"/>
<keyword evidence="4 11" id="KW-0436">Ligase</keyword>
<evidence type="ECO:0000256" key="7">
    <source>
        <dbReference type="ARBA" id="ARBA00029814"/>
    </source>
</evidence>
<dbReference type="InterPro" id="IPR014729">
    <property type="entry name" value="Rossmann-like_a/b/a_fold"/>
</dbReference>
<keyword evidence="6" id="KW-0067">ATP-binding</keyword>
<reference evidence="11 12" key="1">
    <citation type="submission" date="2016-05" db="EMBL/GenBank/DDBJ databases">
        <title>Nuclear genome of Blastocystis sp. subtype 1 NandII.</title>
        <authorList>
            <person name="Gentekaki E."/>
            <person name="Curtis B."/>
            <person name="Stairs C."/>
            <person name="Eme L."/>
            <person name="Herman E."/>
            <person name="Klimes V."/>
            <person name="Arias M.C."/>
            <person name="Elias M."/>
            <person name="Hilliou F."/>
            <person name="Klute M."/>
            <person name="Malik S.-B."/>
            <person name="Pightling A."/>
            <person name="Rachubinski R."/>
            <person name="Salas D."/>
            <person name="Schlacht A."/>
            <person name="Suga H."/>
            <person name="Archibald J."/>
            <person name="Ball S.G."/>
            <person name="Clark G."/>
            <person name="Dacks J."/>
            <person name="Van Der Giezen M."/>
            <person name="Tsaousis A."/>
            <person name="Roger A."/>
        </authorList>
    </citation>
    <scope>NUCLEOTIDE SEQUENCE [LARGE SCALE GENOMIC DNA]</scope>
    <source>
        <strain evidence="12">ATCC 50177 / NandII</strain>
    </source>
</reference>
<evidence type="ECO:0000259" key="10">
    <source>
        <dbReference type="Pfam" id="PF01902"/>
    </source>
</evidence>
<dbReference type="STRING" id="478820.A0A196SLF9"/>
<organism evidence="11 12">
    <name type="scientific">Blastocystis sp. subtype 1 (strain ATCC 50177 / NandII)</name>
    <dbReference type="NCBI Taxonomy" id="478820"/>
    <lineage>
        <taxon>Eukaryota</taxon>
        <taxon>Sar</taxon>
        <taxon>Stramenopiles</taxon>
        <taxon>Bigyra</taxon>
        <taxon>Opalozoa</taxon>
        <taxon>Opalinata</taxon>
        <taxon>Blastocystidae</taxon>
        <taxon>Blastocystis</taxon>
    </lineage>
</organism>
<dbReference type="Gene3D" id="3.90.1490.10">
    <property type="entry name" value="putative n-type atp pyrophosphatase, domain 2"/>
    <property type="match status" value="1"/>
</dbReference>
<dbReference type="Gene3D" id="3.40.50.620">
    <property type="entry name" value="HUPs"/>
    <property type="match status" value="1"/>
</dbReference>
<evidence type="ECO:0000256" key="3">
    <source>
        <dbReference type="ARBA" id="ARBA00018426"/>
    </source>
</evidence>
<dbReference type="FunFam" id="3.90.1490.10:FF:000001">
    <property type="entry name" value="Diphthine--ammonia ligase"/>
    <property type="match status" value="1"/>
</dbReference>
<dbReference type="GO" id="GO:0005524">
    <property type="term" value="F:ATP binding"/>
    <property type="evidence" value="ECO:0007669"/>
    <property type="project" value="UniProtKB-KW"/>
</dbReference>
<dbReference type="PANTHER" id="PTHR12196">
    <property type="entry name" value="DOMAIN OF UNKNOWN FUNCTION 71 DUF71 -CONTAINING PROTEIN"/>
    <property type="match status" value="1"/>
</dbReference>
<dbReference type="GO" id="GO:0017178">
    <property type="term" value="F:diphthine-ammonia ligase activity"/>
    <property type="evidence" value="ECO:0007669"/>
    <property type="project" value="UniProtKB-EC"/>
</dbReference>
<evidence type="ECO:0000256" key="2">
    <source>
        <dbReference type="ARBA" id="ARBA00012089"/>
    </source>
</evidence>
<keyword evidence="12" id="KW-1185">Reference proteome</keyword>
<comment type="caution">
    <text evidence="11">The sequence shown here is derived from an EMBL/GenBank/DDBJ whole genome shotgun (WGS) entry which is preliminary data.</text>
</comment>
<sequence length="574" mass="63058">MKIAALLSGGKDSCYNMLQCVKHGHEIVCLVNLLPANTEINELDSFMYQTVGHTAIDAIAQAMELPLLRFAITGKCVDSDLAYNPQKGDEVEDLYAALKATIERFPEIEGVSSGAILSNYQRIRVENVCDRLGLISVAYMWEREQHALLRDIIQDGVVAVVIKTAAMGLDRRHIGKTLNQLEPYLLHIADIYGCNPCGEGGEYETFTVDSPLFKWRIVLDDSEVVVHSNDVDAPVLLLVPHTWHLEAKAFAPVLPDPEPCTVAPSAPRPLRPRTPFTFHAQEAVVGKEAVLARLRDDAESFTLLLPLDADPAPFLAALPSANPALQVVFTAVASPTLFATPSTSPSTRLTWRSRSLWCPPALGRYALTLTAGRFLQLPWVLPLDADSLRYTCPTVDAALARMQDYLGKMLHKAAPAAVPCVATLLRSAQFGEEAEEASLCGVARAVVMGWVERVMGDCALQCACQGYVKDVYNDECEESVTATEKSIQIRYGDFVTVDVMGFEEGEEVVFEKQSAANHCVTVYFDMEKEGGWEHLQEVFAGMNATFIPVAGLKATWEEGEWKEFAVVVEAISYN</sequence>
<evidence type="ECO:0000313" key="12">
    <source>
        <dbReference type="Proteomes" id="UP000078348"/>
    </source>
</evidence>
<accession>A0A196SLF9</accession>